<dbReference type="AlphaFoldDB" id="A0A5C5YGL2"/>
<dbReference type="Gene3D" id="3.30.700.10">
    <property type="entry name" value="Glycoprotein, Type 4 Pilin"/>
    <property type="match status" value="1"/>
</dbReference>
<dbReference type="InterPro" id="IPR011453">
    <property type="entry name" value="DUF1559"/>
</dbReference>
<evidence type="ECO:0000313" key="3">
    <source>
        <dbReference type="EMBL" id="TWT74530.1"/>
    </source>
</evidence>
<evidence type="ECO:0000259" key="2">
    <source>
        <dbReference type="Pfam" id="PF07596"/>
    </source>
</evidence>
<dbReference type="OrthoDB" id="275178at2"/>
<keyword evidence="4" id="KW-1185">Reference proteome</keyword>
<organism evidence="3 4">
    <name type="scientific">Posidoniimonas polymericola</name>
    <dbReference type="NCBI Taxonomy" id="2528002"/>
    <lineage>
        <taxon>Bacteria</taxon>
        <taxon>Pseudomonadati</taxon>
        <taxon>Planctomycetota</taxon>
        <taxon>Planctomycetia</taxon>
        <taxon>Pirellulales</taxon>
        <taxon>Lacipirellulaceae</taxon>
        <taxon>Posidoniimonas</taxon>
    </lineage>
</organism>
<dbReference type="NCBIfam" id="TIGR02532">
    <property type="entry name" value="IV_pilin_GFxxxE"/>
    <property type="match status" value="1"/>
</dbReference>
<dbReference type="RefSeq" id="WP_146589288.1">
    <property type="nucleotide sequence ID" value="NZ_SJPO01000008.1"/>
</dbReference>
<evidence type="ECO:0000313" key="4">
    <source>
        <dbReference type="Proteomes" id="UP000318478"/>
    </source>
</evidence>
<evidence type="ECO:0000256" key="1">
    <source>
        <dbReference type="SAM" id="Phobius"/>
    </source>
</evidence>
<feature type="transmembrane region" description="Helical" evidence="1">
    <location>
        <begin position="20"/>
        <end position="40"/>
    </location>
</feature>
<dbReference type="Proteomes" id="UP000318478">
    <property type="component" value="Unassembled WGS sequence"/>
</dbReference>
<dbReference type="InterPro" id="IPR045584">
    <property type="entry name" value="Pilin-like"/>
</dbReference>
<feature type="domain" description="DUF1559" evidence="2">
    <location>
        <begin position="41"/>
        <end position="345"/>
    </location>
</feature>
<keyword evidence="1" id="KW-1133">Transmembrane helix</keyword>
<gene>
    <name evidence="3" type="ORF">Pla123a_33530</name>
</gene>
<protein>
    <recommendedName>
        <fullName evidence="2">DUF1559 domain-containing protein</fullName>
    </recommendedName>
</protein>
<dbReference type="InterPro" id="IPR012902">
    <property type="entry name" value="N_methyl_site"/>
</dbReference>
<name>A0A5C5YGL2_9BACT</name>
<dbReference type="InterPro" id="IPR027558">
    <property type="entry name" value="Pre_pil_HX9DG_C"/>
</dbReference>
<proteinExistence type="predicted"/>
<keyword evidence="1" id="KW-0812">Transmembrane</keyword>
<dbReference type="NCBIfam" id="TIGR04294">
    <property type="entry name" value="pre_pil_HX9DG"/>
    <property type="match status" value="1"/>
</dbReference>
<dbReference type="Pfam" id="PF07963">
    <property type="entry name" value="N_methyl"/>
    <property type="match status" value="1"/>
</dbReference>
<dbReference type="EMBL" id="SJPO01000008">
    <property type="protein sequence ID" value="TWT74530.1"/>
    <property type="molecule type" value="Genomic_DNA"/>
</dbReference>
<comment type="caution">
    <text evidence="3">The sequence shown here is derived from an EMBL/GenBank/DDBJ whole genome shotgun (WGS) entry which is preliminary data.</text>
</comment>
<sequence>MIKNDKSSPRAHKKKAFTLVELLVVIAIIGILIAMLLPAVQSAREAARRSQCQSNTKNVALAVINYETTQKEFPIGMTHDSSKNPDLGHPIHFGPNWIIQILAYIEQQATYDLFDLSVKINGRGTTDSELRNRQARGAQIPVLLCPTDGNNQVLYEGNYPAHGDNWGRTNYAANAGGSFLFKAPCGPSPVGPDDYYCTEGPSGSAWSSGKDGWRDNARRRGVMGVNTSVSARRISDGMTKTIMIGEVRAGLSSKDARGVWAMGHAGASLLAMFGSGGDANGPNACYPNSDDVYCDLSLGDQNQAECMSCVPDRYFAQATARSSHVGGVNLAMCDGSVQFVSDDIETSGDHGPWGSLWDFMIGSADGSSL</sequence>
<dbReference type="PANTHER" id="PTHR30093:SF2">
    <property type="entry name" value="TYPE II SECRETION SYSTEM PROTEIN H"/>
    <property type="match status" value="1"/>
</dbReference>
<dbReference type="PANTHER" id="PTHR30093">
    <property type="entry name" value="GENERAL SECRETION PATHWAY PROTEIN G"/>
    <property type="match status" value="1"/>
</dbReference>
<dbReference type="SUPFAM" id="SSF54523">
    <property type="entry name" value="Pili subunits"/>
    <property type="match status" value="1"/>
</dbReference>
<dbReference type="Pfam" id="PF07596">
    <property type="entry name" value="SBP_bac_10"/>
    <property type="match status" value="1"/>
</dbReference>
<reference evidence="3 4" key="1">
    <citation type="submission" date="2019-02" db="EMBL/GenBank/DDBJ databases">
        <title>Deep-cultivation of Planctomycetes and their phenomic and genomic characterization uncovers novel biology.</title>
        <authorList>
            <person name="Wiegand S."/>
            <person name="Jogler M."/>
            <person name="Boedeker C."/>
            <person name="Pinto D."/>
            <person name="Vollmers J."/>
            <person name="Rivas-Marin E."/>
            <person name="Kohn T."/>
            <person name="Peeters S.H."/>
            <person name="Heuer A."/>
            <person name="Rast P."/>
            <person name="Oberbeckmann S."/>
            <person name="Bunk B."/>
            <person name="Jeske O."/>
            <person name="Meyerdierks A."/>
            <person name="Storesund J.E."/>
            <person name="Kallscheuer N."/>
            <person name="Luecker S."/>
            <person name="Lage O.M."/>
            <person name="Pohl T."/>
            <person name="Merkel B.J."/>
            <person name="Hornburger P."/>
            <person name="Mueller R.-W."/>
            <person name="Bruemmer F."/>
            <person name="Labrenz M."/>
            <person name="Spormann A.M."/>
            <person name="Op Den Camp H."/>
            <person name="Overmann J."/>
            <person name="Amann R."/>
            <person name="Jetten M.S.M."/>
            <person name="Mascher T."/>
            <person name="Medema M.H."/>
            <person name="Devos D.P."/>
            <person name="Kaster A.-K."/>
            <person name="Ovreas L."/>
            <person name="Rohde M."/>
            <person name="Galperin M.Y."/>
            <person name="Jogler C."/>
        </authorList>
    </citation>
    <scope>NUCLEOTIDE SEQUENCE [LARGE SCALE GENOMIC DNA]</scope>
    <source>
        <strain evidence="3 4">Pla123a</strain>
    </source>
</reference>
<keyword evidence="1" id="KW-0472">Membrane</keyword>
<accession>A0A5C5YGL2</accession>